<gene>
    <name evidence="3" type="ORF">NA56DRAFT_731855</name>
</gene>
<keyword evidence="4" id="KW-1185">Reference proteome</keyword>
<feature type="region of interest" description="Disordered" evidence="2">
    <location>
        <begin position="1"/>
        <end position="20"/>
    </location>
</feature>
<feature type="coiled-coil region" evidence="1">
    <location>
        <begin position="39"/>
        <end position="115"/>
    </location>
</feature>
<protein>
    <submittedName>
        <fullName evidence="3">Uncharacterized protein</fullName>
    </submittedName>
</protein>
<sequence>MIGRTRQRNVSNPNQAQAAISQLPSPSIQTPQDQTPQTLSAALAIARQLKSENDTLRQNYTHLQAAHAILRIKYNMMEEDHERAIVNEDTVEEENDILREVLEEMQGKYDAVKADRDYAVDKQYLAEEEGLIFLASLQKFSEERWGLEMETSLLYIVCYCTL</sequence>
<evidence type="ECO:0000256" key="2">
    <source>
        <dbReference type="SAM" id="MobiDB-lite"/>
    </source>
</evidence>
<proteinExistence type="predicted"/>
<name>A0A2J6PPF4_9HELO</name>
<reference evidence="3 4" key="1">
    <citation type="submission" date="2016-05" db="EMBL/GenBank/DDBJ databases">
        <title>A degradative enzymes factory behind the ericoid mycorrhizal symbiosis.</title>
        <authorList>
            <consortium name="DOE Joint Genome Institute"/>
            <person name="Martino E."/>
            <person name="Morin E."/>
            <person name="Grelet G."/>
            <person name="Kuo A."/>
            <person name="Kohler A."/>
            <person name="Daghino S."/>
            <person name="Barry K."/>
            <person name="Choi C."/>
            <person name="Cichocki N."/>
            <person name="Clum A."/>
            <person name="Copeland A."/>
            <person name="Hainaut M."/>
            <person name="Haridas S."/>
            <person name="Labutti K."/>
            <person name="Lindquist E."/>
            <person name="Lipzen A."/>
            <person name="Khouja H.-R."/>
            <person name="Murat C."/>
            <person name="Ohm R."/>
            <person name="Olson A."/>
            <person name="Spatafora J."/>
            <person name="Veneault-Fourrey C."/>
            <person name="Henrissat B."/>
            <person name="Grigoriev I."/>
            <person name="Martin F."/>
            <person name="Perotto S."/>
        </authorList>
    </citation>
    <scope>NUCLEOTIDE SEQUENCE [LARGE SCALE GENOMIC DNA]</scope>
    <source>
        <strain evidence="3 4">UAMH 7357</strain>
    </source>
</reference>
<dbReference type="AlphaFoldDB" id="A0A2J6PPF4"/>
<evidence type="ECO:0000256" key="1">
    <source>
        <dbReference type="SAM" id="Coils"/>
    </source>
</evidence>
<feature type="compositionally biased region" description="Polar residues" evidence="2">
    <location>
        <begin position="8"/>
        <end position="20"/>
    </location>
</feature>
<evidence type="ECO:0000313" key="4">
    <source>
        <dbReference type="Proteomes" id="UP000235672"/>
    </source>
</evidence>
<organism evidence="3 4">
    <name type="scientific">Hyaloscypha hepaticicola</name>
    <dbReference type="NCBI Taxonomy" id="2082293"/>
    <lineage>
        <taxon>Eukaryota</taxon>
        <taxon>Fungi</taxon>
        <taxon>Dikarya</taxon>
        <taxon>Ascomycota</taxon>
        <taxon>Pezizomycotina</taxon>
        <taxon>Leotiomycetes</taxon>
        <taxon>Helotiales</taxon>
        <taxon>Hyaloscyphaceae</taxon>
        <taxon>Hyaloscypha</taxon>
    </lineage>
</organism>
<keyword evidence="1" id="KW-0175">Coiled coil</keyword>
<dbReference type="Proteomes" id="UP000235672">
    <property type="component" value="Unassembled WGS sequence"/>
</dbReference>
<dbReference type="OrthoDB" id="10321443at2759"/>
<dbReference type="EMBL" id="KZ613509">
    <property type="protein sequence ID" value="PMD15908.1"/>
    <property type="molecule type" value="Genomic_DNA"/>
</dbReference>
<accession>A0A2J6PPF4</accession>
<evidence type="ECO:0000313" key="3">
    <source>
        <dbReference type="EMBL" id="PMD15908.1"/>
    </source>
</evidence>